<dbReference type="Gene3D" id="3.40.50.1110">
    <property type="entry name" value="SGNH hydrolase"/>
    <property type="match status" value="1"/>
</dbReference>
<dbReference type="Proteomes" id="UP000189761">
    <property type="component" value="Unassembled WGS sequence"/>
</dbReference>
<dbReference type="GO" id="GO:0004622">
    <property type="term" value="F:phosphatidylcholine lysophospholipase activity"/>
    <property type="evidence" value="ECO:0007669"/>
    <property type="project" value="TreeGrafter"/>
</dbReference>
<accession>A0A8E2LG37</accession>
<comment type="caution">
    <text evidence="1">The sequence shown here is derived from an EMBL/GenBank/DDBJ whole genome shotgun (WGS) entry which is preliminary data.</text>
</comment>
<dbReference type="InterPro" id="IPR051532">
    <property type="entry name" value="Ester_Hydrolysis_Enzymes"/>
</dbReference>
<evidence type="ECO:0000313" key="2">
    <source>
        <dbReference type="Proteomes" id="UP000189761"/>
    </source>
</evidence>
<gene>
    <name evidence="1" type="ORF">BWZ43_08435</name>
</gene>
<dbReference type="Pfam" id="PF13472">
    <property type="entry name" value="Lipase_GDSL_2"/>
    <property type="match status" value="1"/>
</dbReference>
<sequence length="235" mass="26664">MKIICFGDSLTRGVSLVKGRLRIMKENYPSFLQSFFPSDSEEDHVEVVNKGVFNDNSDLLIARLEKDVISQKPDYTIIGIGGNDCNFKWDEVAKNPNQHHEPIVPIEQYLENVKTLIFSIKNSGITPIIMNLPPLDPVRYYKFIAEKFGPSISHWISSVGGIEHWHGLYNRSLNKLANELEVLKIDVRTAIKDAGDFIDLISDDGIHLTSNGYKVLSNEVYQQLIRMMNIKKGTV</sequence>
<dbReference type="AlphaFoldDB" id="A0A8E2LG37"/>
<protein>
    <submittedName>
        <fullName evidence="1">GDSL family lipase</fullName>
    </submittedName>
</protein>
<dbReference type="SUPFAM" id="SSF52266">
    <property type="entry name" value="SGNH hydrolase"/>
    <property type="match status" value="1"/>
</dbReference>
<dbReference type="PANTHER" id="PTHR30383:SF5">
    <property type="entry name" value="SGNH HYDROLASE-TYPE ESTERASE DOMAIN-CONTAINING PROTEIN"/>
    <property type="match status" value="1"/>
</dbReference>
<dbReference type="InterPro" id="IPR036514">
    <property type="entry name" value="SGNH_hydro_sf"/>
</dbReference>
<organism evidence="1 2">
    <name type="scientific">Heyndrickxia oleronia</name>
    <dbReference type="NCBI Taxonomy" id="38875"/>
    <lineage>
        <taxon>Bacteria</taxon>
        <taxon>Bacillati</taxon>
        <taxon>Bacillota</taxon>
        <taxon>Bacilli</taxon>
        <taxon>Bacillales</taxon>
        <taxon>Bacillaceae</taxon>
        <taxon>Heyndrickxia</taxon>
    </lineage>
</organism>
<dbReference type="EMBL" id="MTLA01000080">
    <property type="protein sequence ID" value="OOP68814.1"/>
    <property type="molecule type" value="Genomic_DNA"/>
</dbReference>
<evidence type="ECO:0000313" key="1">
    <source>
        <dbReference type="EMBL" id="OOP68814.1"/>
    </source>
</evidence>
<keyword evidence="2" id="KW-1185">Reference proteome</keyword>
<name>A0A8E2LG37_9BACI</name>
<dbReference type="PANTHER" id="PTHR30383">
    <property type="entry name" value="THIOESTERASE 1/PROTEASE 1/LYSOPHOSPHOLIPASE L1"/>
    <property type="match status" value="1"/>
</dbReference>
<dbReference type="GeneID" id="79866008"/>
<proteinExistence type="predicted"/>
<dbReference type="InterPro" id="IPR013830">
    <property type="entry name" value="SGNH_hydro"/>
</dbReference>
<dbReference type="RefSeq" id="WP_058003880.1">
    <property type="nucleotide sequence ID" value="NZ_BOQX01000001.1"/>
</dbReference>
<reference evidence="1 2" key="1">
    <citation type="submission" date="2017-01" db="EMBL/GenBank/DDBJ databases">
        <title>Draft genome sequence of Bacillus oleronius.</title>
        <authorList>
            <person name="Allam M."/>
        </authorList>
    </citation>
    <scope>NUCLEOTIDE SEQUENCE [LARGE SCALE GENOMIC DNA]</scope>
    <source>
        <strain evidence="1 2">DSM 9356</strain>
    </source>
</reference>